<dbReference type="PROSITE" id="PS00842">
    <property type="entry name" value="XPG_2"/>
    <property type="match status" value="1"/>
</dbReference>
<dbReference type="Pfam" id="PF00752">
    <property type="entry name" value="XPG_N"/>
    <property type="match status" value="1"/>
</dbReference>
<feature type="compositionally biased region" description="Basic and acidic residues" evidence="13">
    <location>
        <begin position="618"/>
        <end position="628"/>
    </location>
</feature>
<feature type="region of interest" description="Disordered" evidence="13">
    <location>
        <begin position="333"/>
        <end position="529"/>
    </location>
</feature>
<evidence type="ECO:0000256" key="5">
    <source>
        <dbReference type="ARBA" id="ARBA00022723"/>
    </source>
</evidence>
<dbReference type="CDD" id="cd09904">
    <property type="entry name" value="H3TH_XPG"/>
    <property type="match status" value="1"/>
</dbReference>
<keyword evidence="9" id="KW-0460">Magnesium</keyword>
<feature type="region of interest" description="Disordered" evidence="13">
    <location>
        <begin position="119"/>
        <end position="140"/>
    </location>
</feature>
<keyword evidence="11" id="KW-0539">Nucleus</keyword>
<dbReference type="PRINTS" id="PR00066">
    <property type="entry name" value="XRODRMPGMNTG"/>
</dbReference>
<feature type="compositionally biased region" description="Basic and acidic residues" evidence="13">
    <location>
        <begin position="578"/>
        <end position="597"/>
    </location>
</feature>
<evidence type="ECO:0000256" key="11">
    <source>
        <dbReference type="ARBA" id="ARBA00023242"/>
    </source>
</evidence>
<dbReference type="GO" id="GO:0005634">
    <property type="term" value="C:nucleus"/>
    <property type="evidence" value="ECO:0007669"/>
    <property type="project" value="UniProtKB-SubCell"/>
</dbReference>
<feature type="domain" description="XPG-I" evidence="14">
    <location>
        <begin position="773"/>
        <end position="842"/>
    </location>
</feature>
<dbReference type="InterPro" id="IPR019974">
    <property type="entry name" value="XPG_CS"/>
</dbReference>
<comment type="subcellular location">
    <subcellularLocation>
        <location evidence="2">Nucleus</location>
    </subcellularLocation>
</comment>
<dbReference type="InterPro" id="IPR029060">
    <property type="entry name" value="PIN-like_dom_sf"/>
</dbReference>
<dbReference type="AlphaFoldDB" id="A0A6A7C7M3"/>
<keyword evidence="17" id="KW-1185">Reference proteome</keyword>
<comment type="cofactor">
    <cofactor evidence="1">
        <name>Mg(2+)</name>
        <dbReference type="ChEBI" id="CHEBI:18420"/>
    </cofactor>
</comment>
<evidence type="ECO:0000256" key="13">
    <source>
        <dbReference type="SAM" id="MobiDB-lite"/>
    </source>
</evidence>
<dbReference type="PANTHER" id="PTHR16171">
    <property type="entry name" value="DNA REPAIR PROTEIN COMPLEMENTING XP-G CELLS-RELATED"/>
    <property type="match status" value="1"/>
</dbReference>
<dbReference type="InterPro" id="IPR006084">
    <property type="entry name" value="XPG/Rad2"/>
</dbReference>
<dbReference type="PRINTS" id="PR00853">
    <property type="entry name" value="XPGRADSUPER"/>
</dbReference>
<dbReference type="SUPFAM" id="SSF47807">
    <property type="entry name" value="5' to 3' exonuclease, C-terminal subdomain"/>
    <property type="match status" value="1"/>
</dbReference>
<evidence type="ECO:0000256" key="8">
    <source>
        <dbReference type="ARBA" id="ARBA00022801"/>
    </source>
</evidence>
<keyword evidence="7" id="KW-0227">DNA damage</keyword>
<dbReference type="SMART" id="SM00279">
    <property type="entry name" value="HhH2"/>
    <property type="match status" value="1"/>
</dbReference>
<dbReference type="Gene3D" id="1.10.150.20">
    <property type="entry name" value="5' to 3' exonuclease, C-terminal subdomain"/>
    <property type="match status" value="1"/>
</dbReference>
<feature type="compositionally biased region" description="Basic and acidic residues" evidence="13">
    <location>
        <begin position="374"/>
        <end position="384"/>
    </location>
</feature>
<feature type="compositionally biased region" description="Basic and acidic residues" evidence="13">
    <location>
        <begin position="119"/>
        <end position="132"/>
    </location>
</feature>
<accession>A0A6A7C7M3</accession>
<dbReference type="GO" id="GO:0046872">
    <property type="term" value="F:metal ion binding"/>
    <property type="evidence" value="ECO:0007669"/>
    <property type="project" value="UniProtKB-KW"/>
</dbReference>
<evidence type="ECO:0000256" key="4">
    <source>
        <dbReference type="ARBA" id="ARBA00022722"/>
    </source>
</evidence>
<keyword evidence="8" id="KW-0378">Hydrolase</keyword>
<dbReference type="GO" id="GO:0006289">
    <property type="term" value="P:nucleotide-excision repair"/>
    <property type="evidence" value="ECO:0007669"/>
    <property type="project" value="InterPro"/>
</dbReference>
<dbReference type="Proteomes" id="UP000799421">
    <property type="component" value="Unassembled WGS sequence"/>
</dbReference>
<dbReference type="EMBL" id="MU005961">
    <property type="protein sequence ID" value="KAF2863403.1"/>
    <property type="molecule type" value="Genomic_DNA"/>
</dbReference>
<protein>
    <submittedName>
        <fullName evidence="16">PIN domain-like protein</fullName>
    </submittedName>
</protein>
<keyword evidence="4" id="KW-0540">Nuclease</keyword>
<organism evidence="16 17">
    <name type="scientific">Piedraia hortae CBS 480.64</name>
    <dbReference type="NCBI Taxonomy" id="1314780"/>
    <lineage>
        <taxon>Eukaryota</taxon>
        <taxon>Fungi</taxon>
        <taxon>Dikarya</taxon>
        <taxon>Ascomycota</taxon>
        <taxon>Pezizomycotina</taxon>
        <taxon>Dothideomycetes</taxon>
        <taxon>Dothideomycetidae</taxon>
        <taxon>Capnodiales</taxon>
        <taxon>Piedraiaceae</taxon>
        <taxon>Piedraia</taxon>
    </lineage>
</organism>
<dbReference type="SMART" id="SM00485">
    <property type="entry name" value="XPGN"/>
    <property type="match status" value="1"/>
</dbReference>
<evidence type="ECO:0000256" key="10">
    <source>
        <dbReference type="ARBA" id="ARBA00023204"/>
    </source>
</evidence>
<feature type="compositionally biased region" description="Basic and acidic residues" evidence="13">
    <location>
        <begin position="444"/>
        <end position="459"/>
    </location>
</feature>
<evidence type="ECO:0000256" key="9">
    <source>
        <dbReference type="ARBA" id="ARBA00022842"/>
    </source>
</evidence>
<dbReference type="InterPro" id="IPR006085">
    <property type="entry name" value="XPG_DNA_repair_N"/>
</dbReference>
<evidence type="ECO:0000256" key="2">
    <source>
        <dbReference type="ARBA" id="ARBA00004123"/>
    </source>
</evidence>
<sequence>MGVTGLWQVVQPCARPIKLDSLNRKKLAIDASIWIYHFLKAVRDKEGNALRSSHVVGFFRRICKLLYYGIQPVFVFDGAAPALKRQTINARKQRREGRREDAARTAGRLLAMQMQRHAEEVEAERRNARDGQPEEDIPDEENLVYAEELHMTQEERQKNRKFKKTDAYHLPELEVSLAEMSGPDDLRVMSLAELEEYALQFNSGEDINVYDFGKIDYDSPFFMSLPASDRYNILNAARLRSRLRMGHSKEQLDQMFPDRMAFSKFQIERVRERNELTTRLMNINAGDVAYGMSANRIAGEKSREYVLVKNDGVEGGWALGVLVNDEGSKEEKAIDVDKSSLPEITGSSEEEEEDIEFEDVPIEGLNRLPKRRKLSDGNEGRAEETSLFGDGEGDTAAQEDMGDPDSLFLPSNKDEVAEDEGMQREIAMSLEQASNESDEDGKSEDDSKSVIEFEQHAVAEPRPVSSGSAAAIATPLPAKQSEEDAVDLQQALTKKRKAPSPPSVRQKSAAKPLPSAGPLPFEKLDLGSSLLGKKMDRVETYREGGFEQIPAEKKKAEPLPPWFSDTPDQDMNWPGAAEEEKPKETESSFIFQDRDAPLQRQPEVIDLDADLPPDEVAEERSITEETRPAQHIRKSPRPTRNEDDDEEQIEWSSSESAKSPSPALEFEPVKLSPPEETNLNPEPVPDGPMVEQPQSPSSSTSSGPLSPTASEAELLQALAAENTEHERFAASLNPQIPTQPITREALMTDLKASNRDSSAVTQTMITECQTLLSLFGLPYITAPSEAESQCSTLQSLGLVDGIITDDSDIFLFGGNRVYKNFFNSAKFVESYLLQDLEKEYDLTRERLIALAQLLGSDYAEGIKGVGPVTGMEILKEFHGDLEEFKTWVEELQFGTAPRAEDNVSATRKKLRRAAANKFILPTHFPDARVEDAYLNPNVDKSLEQFVWGVPNLDGLRGFLMETVGWDQARTDEVLVPVLAAFLNLLLWYKFEHKHHEHFIRFSVS</sequence>
<dbReference type="Pfam" id="PF00867">
    <property type="entry name" value="XPG_I"/>
    <property type="match status" value="1"/>
</dbReference>
<evidence type="ECO:0000256" key="6">
    <source>
        <dbReference type="ARBA" id="ARBA00022759"/>
    </source>
</evidence>
<dbReference type="PANTHER" id="PTHR16171:SF7">
    <property type="entry name" value="DNA REPAIR PROTEIN RAD2"/>
    <property type="match status" value="1"/>
</dbReference>
<feature type="region of interest" description="Disordered" evidence="13">
    <location>
        <begin position="542"/>
        <end position="708"/>
    </location>
</feature>
<dbReference type="OrthoDB" id="31113at2759"/>
<keyword evidence="5" id="KW-0479">Metal-binding</keyword>
<feature type="compositionally biased region" description="Acidic residues" evidence="13">
    <location>
        <begin position="605"/>
        <end position="617"/>
    </location>
</feature>
<dbReference type="CDD" id="cd09868">
    <property type="entry name" value="PIN_XPG_RAD2"/>
    <property type="match status" value="2"/>
</dbReference>
<evidence type="ECO:0000313" key="17">
    <source>
        <dbReference type="Proteomes" id="UP000799421"/>
    </source>
</evidence>
<feature type="compositionally biased region" description="Acidic residues" evidence="13">
    <location>
        <begin position="348"/>
        <end position="361"/>
    </location>
</feature>
<feature type="compositionally biased region" description="Low complexity" evidence="13">
    <location>
        <begin position="692"/>
        <end position="708"/>
    </location>
</feature>
<dbReference type="InterPro" id="IPR008918">
    <property type="entry name" value="HhH2"/>
</dbReference>
<keyword evidence="6" id="KW-0255">Endonuclease</keyword>
<evidence type="ECO:0000256" key="7">
    <source>
        <dbReference type="ARBA" id="ARBA00022763"/>
    </source>
</evidence>
<evidence type="ECO:0000256" key="12">
    <source>
        <dbReference type="ARBA" id="ARBA00038112"/>
    </source>
</evidence>
<dbReference type="Gene3D" id="3.40.50.1010">
    <property type="entry name" value="5'-nuclease"/>
    <property type="match status" value="2"/>
</dbReference>
<evidence type="ECO:0000256" key="3">
    <source>
        <dbReference type="ARBA" id="ARBA00005283"/>
    </source>
</evidence>
<keyword evidence="10" id="KW-0234">DNA repair</keyword>
<dbReference type="InterPro" id="IPR036279">
    <property type="entry name" value="5-3_exonuclease_C_sf"/>
</dbReference>
<dbReference type="InterPro" id="IPR001044">
    <property type="entry name" value="XPG/Rad2_eukaryotes"/>
</dbReference>
<evidence type="ECO:0000256" key="1">
    <source>
        <dbReference type="ARBA" id="ARBA00001946"/>
    </source>
</evidence>
<dbReference type="SMART" id="SM00484">
    <property type="entry name" value="XPGI"/>
    <property type="match status" value="1"/>
</dbReference>
<dbReference type="SUPFAM" id="SSF88723">
    <property type="entry name" value="PIN domain-like"/>
    <property type="match status" value="1"/>
</dbReference>
<dbReference type="FunFam" id="1.10.150.20:FF:000030">
    <property type="entry name" value="Flap endonuclease GEN-like 1"/>
    <property type="match status" value="1"/>
</dbReference>
<evidence type="ECO:0000259" key="14">
    <source>
        <dbReference type="SMART" id="SM00484"/>
    </source>
</evidence>
<gene>
    <name evidence="16" type="ORF">K470DRAFT_280315</name>
</gene>
<comment type="similarity">
    <text evidence="3">Belongs to the XPG/RAD2 endonuclease family. XPG subfamily.</text>
</comment>
<evidence type="ECO:0000259" key="15">
    <source>
        <dbReference type="SMART" id="SM00485"/>
    </source>
</evidence>
<reference evidence="16" key="1">
    <citation type="journal article" date="2020" name="Stud. Mycol.">
        <title>101 Dothideomycetes genomes: a test case for predicting lifestyles and emergence of pathogens.</title>
        <authorList>
            <person name="Haridas S."/>
            <person name="Albert R."/>
            <person name="Binder M."/>
            <person name="Bloem J."/>
            <person name="Labutti K."/>
            <person name="Salamov A."/>
            <person name="Andreopoulos B."/>
            <person name="Baker S."/>
            <person name="Barry K."/>
            <person name="Bills G."/>
            <person name="Bluhm B."/>
            <person name="Cannon C."/>
            <person name="Castanera R."/>
            <person name="Culley D."/>
            <person name="Daum C."/>
            <person name="Ezra D."/>
            <person name="Gonzalez J."/>
            <person name="Henrissat B."/>
            <person name="Kuo A."/>
            <person name="Liang C."/>
            <person name="Lipzen A."/>
            <person name="Lutzoni F."/>
            <person name="Magnuson J."/>
            <person name="Mondo S."/>
            <person name="Nolan M."/>
            <person name="Ohm R."/>
            <person name="Pangilinan J."/>
            <person name="Park H.-J."/>
            <person name="Ramirez L."/>
            <person name="Alfaro M."/>
            <person name="Sun H."/>
            <person name="Tritt A."/>
            <person name="Yoshinaga Y."/>
            <person name="Zwiers L.-H."/>
            <person name="Turgeon B."/>
            <person name="Goodwin S."/>
            <person name="Spatafora J."/>
            <person name="Crous P."/>
            <person name="Grigoriev I."/>
        </authorList>
    </citation>
    <scope>NUCLEOTIDE SEQUENCE</scope>
    <source>
        <strain evidence="16">CBS 480.64</strain>
    </source>
</reference>
<feature type="compositionally biased region" description="Low complexity" evidence="13">
    <location>
        <begin position="652"/>
        <end position="663"/>
    </location>
</feature>
<dbReference type="GO" id="GO:0048256">
    <property type="term" value="F:flap endonuclease activity"/>
    <property type="evidence" value="ECO:0007669"/>
    <property type="project" value="UniProtKB-ARBA"/>
</dbReference>
<feature type="compositionally biased region" description="Basic and acidic residues" evidence="13">
    <location>
        <begin position="542"/>
        <end position="557"/>
    </location>
</feature>
<comment type="similarity">
    <text evidence="12">Belongs to the XPG/RAD2 endonuclease family. GEN subfamily.</text>
</comment>
<dbReference type="GO" id="GO:0003697">
    <property type="term" value="F:single-stranded DNA binding"/>
    <property type="evidence" value="ECO:0007669"/>
    <property type="project" value="InterPro"/>
</dbReference>
<dbReference type="InterPro" id="IPR006086">
    <property type="entry name" value="XPG-I_dom"/>
</dbReference>
<feature type="domain" description="XPG N-terminal" evidence="15">
    <location>
        <begin position="1"/>
        <end position="98"/>
    </location>
</feature>
<proteinExistence type="inferred from homology"/>
<evidence type="ECO:0000313" key="16">
    <source>
        <dbReference type="EMBL" id="KAF2863403.1"/>
    </source>
</evidence>
<dbReference type="FunFam" id="3.40.50.1010:FF:000061">
    <property type="entry name" value="Single-stranded DNA endonuclease (Eurofung)"/>
    <property type="match status" value="1"/>
</dbReference>
<name>A0A6A7C7M3_9PEZI</name>